<name>A0ACC9CZJ1_9FIRM</name>
<organism evidence="1 2">
    <name type="scientific">Faecalibacterium langellae</name>
    <dbReference type="NCBI Taxonomy" id="3435293"/>
    <lineage>
        <taxon>Bacteria</taxon>
        <taxon>Bacillati</taxon>
        <taxon>Bacillota</taxon>
        <taxon>Clostridia</taxon>
        <taxon>Eubacteriales</taxon>
        <taxon>Oscillospiraceae</taxon>
        <taxon>Faecalibacterium</taxon>
    </lineage>
</organism>
<accession>A0ACC9CZJ1</accession>
<evidence type="ECO:0000313" key="2">
    <source>
        <dbReference type="Proteomes" id="UP000220959"/>
    </source>
</evidence>
<protein>
    <submittedName>
        <fullName evidence="1">Uncharacterized protein</fullName>
    </submittedName>
</protein>
<gene>
    <name evidence="1" type="ORF">CGS49_07375</name>
</gene>
<proteinExistence type="predicted"/>
<reference evidence="1 2" key="1">
    <citation type="journal article" date="2017" name="Front. Microbiol.">
        <title>New Insights into the Diversity of the Genus Faecalibacterium.</title>
        <authorList>
            <person name="Benevides L."/>
            <person name="Burman S."/>
            <person name="Martin R."/>
            <person name="Robert V."/>
            <person name="Thomas M."/>
            <person name="Miquel S."/>
            <person name="Chain F."/>
            <person name="Sokol H."/>
            <person name="Bermudez-Humaran L.G."/>
            <person name="Morrison M."/>
            <person name="Langella P."/>
            <person name="Azevedo V.A."/>
            <person name="Chatel J.M."/>
            <person name="Soares S."/>
        </authorList>
    </citation>
    <scope>NUCLEOTIDE SEQUENCE [LARGE SCALE GENOMIC DNA]</scope>
    <source>
        <strain evidence="2">CNCM I-4541</strain>
    </source>
</reference>
<dbReference type="EMBL" id="NMTR01000017">
    <property type="protein sequence ID" value="PDX61228.1"/>
    <property type="molecule type" value="Genomic_DNA"/>
</dbReference>
<sequence>MEKEYYRRYEPFFGEWRLGRFIGAGSYGKVFEIERRDALGTVSTSAMKALTIPSSQDELDAILASGMDEEGVSDYFQKYVDDIKKEIALMQRLKGHSTIVSYEDHRAYPHPDGRGWDILIRMELLRPINDDLRRQKIFTRAEVLRLGIDLCSALEVCQKNNIIHRDIKPGNIFLSQEGSFKLGDFGVARIASASMAASTRAGTVNYMAPEVFQGRRYTSSVDIYSLGLVLYQLLNMNRMPFYPPPPQNITPDQQERARARRFSGEPLPPPAQADPALAAVVLKACAWDPAARYASPAKMRQALEALTAAPAPAREGPRPAETPAPQPVPAPKKAHGFHAPAKTLAPLPPRPAEAPPAEGPAPAPERDPGETVLLLRWQEKPRTPEGAPPAAGLRTSAPLTAPKKLQPARKLAPAAEKAQDAPDEEKR</sequence>
<dbReference type="Proteomes" id="UP000220959">
    <property type="component" value="Unassembled WGS sequence"/>
</dbReference>
<keyword evidence="2" id="KW-1185">Reference proteome</keyword>
<evidence type="ECO:0000313" key="1">
    <source>
        <dbReference type="EMBL" id="PDX61228.1"/>
    </source>
</evidence>
<comment type="caution">
    <text evidence="1">The sequence shown here is derived from an EMBL/GenBank/DDBJ whole genome shotgun (WGS) entry which is preliminary data.</text>
</comment>